<keyword evidence="5 12" id="KW-0328">Glycosyltransferase</keyword>
<feature type="transmembrane region" description="Helical" evidence="12">
    <location>
        <begin position="116"/>
        <end position="134"/>
    </location>
</feature>
<evidence type="ECO:0000256" key="1">
    <source>
        <dbReference type="ARBA" id="ARBA00004477"/>
    </source>
</evidence>
<dbReference type="VEuPathDB" id="FungiDB:QG37_04612"/>
<reference evidence="14" key="1">
    <citation type="journal article" date="2015" name="BMC Genomics">
        <title>Draft genome of a commonly misdiagnosed multidrug resistant pathogen Candida auris.</title>
        <authorList>
            <person name="Chatterjee S."/>
            <person name="Alampalli S.V."/>
            <person name="Nageshan R.K."/>
            <person name="Chettiar S.T."/>
            <person name="Joshi S."/>
            <person name="Tatu U.S."/>
        </authorList>
    </citation>
    <scope>NUCLEOTIDE SEQUENCE [LARGE SCALE GENOMIC DNA]</scope>
    <source>
        <strain evidence="14">6684</strain>
    </source>
</reference>
<comment type="similarity">
    <text evidence="3">Belongs to the glycosyltransferase 22 family. PIGB subfamily.</text>
</comment>
<evidence type="ECO:0000256" key="12">
    <source>
        <dbReference type="RuleBase" id="RU363075"/>
    </source>
</evidence>
<comment type="subcellular location">
    <subcellularLocation>
        <location evidence="1 12">Endoplasmic reticulum membrane</location>
        <topology evidence="1 12">Multi-pass membrane protein</topology>
    </subcellularLocation>
</comment>
<keyword evidence="4" id="KW-0337">GPI-anchor biosynthesis</keyword>
<dbReference type="VEuPathDB" id="FungiDB:B9J08_004330"/>
<evidence type="ECO:0000256" key="8">
    <source>
        <dbReference type="ARBA" id="ARBA00022824"/>
    </source>
</evidence>
<evidence type="ECO:0000313" key="14">
    <source>
        <dbReference type="Proteomes" id="UP000037122"/>
    </source>
</evidence>
<dbReference type="VEuPathDB" id="FungiDB:CJI97_004393"/>
<feature type="transmembrane region" description="Helical" evidence="12">
    <location>
        <begin position="7"/>
        <end position="26"/>
    </location>
</feature>
<sequence>MLSSLKIFGLVSLYRLINALTIVTFFQPDEFYQALEPAHKLVYGYGYITWEWHEGLRSSLHPWIYAIAYKLLGALAPGHEEWTVYLAPKLVGALMAAVGETYLYKLALAYTGSVQIAMLALAASLCSGWNWFFITRAFSNNLEMVLTTIGLAYWPWNRPNGSIVRSCVFGFLSCIVRPTNALLWGFMGASYVIRNLHQPMLLMLVGLSLATLLAVVGAVAAIPDILFYGKATFPLYNFIEFNVVKNLLIFYGSAPWHFYLFQGLPLLLLGYLPLWVIAMWRFKKKLLVLTSLFVIIAFSLIAHKEFRFIYPLYPICMVLVAQASKPLLGKRYFKVVVAAILILHLAIAFFFTRINEQGEIAVVDVLRNDPQVSSVGFLTPCHSVPWHSSFHRPDLINNMWMLTCEPPLHLASGNLEDVLQYRDELDQFFDNPLQFLREHLGTILRPWPSHLVMFEPTERAIADFLKYTTYRECRRIFNSYFHWDPRRSGDIVIYCKEMKAPSSLWKMPK</sequence>
<keyword evidence="7 12" id="KW-0812">Transmembrane</keyword>
<gene>
    <name evidence="13" type="ORF">QG37_04612</name>
</gene>
<dbReference type="EMBL" id="LGST01000031">
    <property type="protein sequence ID" value="KND98707.1"/>
    <property type="molecule type" value="Genomic_DNA"/>
</dbReference>
<feature type="transmembrane region" description="Helical" evidence="12">
    <location>
        <begin position="248"/>
        <end position="274"/>
    </location>
</feature>
<keyword evidence="10 12" id="KW-0472">Membrane</keyword>
<comment type="caution">
    <text evidence="13">The sequence shown here is derived from an EMBL/GenBank/DDBJ whole genome shotgun (WGS) entry which is preliminary data.</text>
</comment>
<evidence type="ECO:0000256" key="7">
    <source>
        <dbReference type="ARBA" id="ARBA00022692"/>
    </source>
</evidence>
<dbReference type="UniPathway" id="UPA00196"/>
<keyword evidence="9 12" id="KW-1133">Transmembrane helix</keyword>
<evidence type="ECO:0000256" key="6">
    <source>
        <dbReference type="ARBA" id="ARBA00022679"/>
    </source>
</evidence>
<dbReference type="VEuPathDB" id="FungiDB:CJJ09_005087"/>
<evidence type="ECO:0000256" key="2">
    <source>
        <dbReference type="ARBA" id="ARBA00004687"/>
    </source>
</evidence>
<evidence type="ECO:0000256" key="5">
    <source>
        <dbReference type="ARBA" id="ARBA00022676"/>
    </source>
</evidence>
<feature type="transmembrane region" description="Helical" evidence="12">
    <location>
        <begin position="335"/>
        <end position="352"/>
    </location>
</feature>
<dbReference type="AlphaFoldDB" id="A0A0L0NWY1"/>
<dbReference type="VEuPathDB" id="FungiDB:CJJ07_002502"/>
<dbReference type="GO" id="GO:0006506">
    <property type="term" value="P:GPI anchor biosynthetic process"/>
    <property type="evidence" value="ECO:0007669"/>
    <property type="project" value="UniProtKB-UniPathway"/>
</dbReference>
<accession>A0A0L0NWY1</accession>
<dbReference type="InterPro" id="IPR005599">
    <property type="entry name" value="GPI_mannosylTrfase"/>
</dbReference>
<feature type="transmembrane region" description="Helical" evidence="12">
    <location>
        <begin position="308"/>
        <end position="328"/>
    </location>
</feature>
<protein>
    <recommendedName>
        <fullName evidence="12">Mannosyltransferase</fullName>
        <ecNumber evidence="12">2.4.1.-</ecNumber>
    </recommendedName>
</protein>
<dbReference type="Pfam" id="PF03901">
    <property type="entry name" value="Glyco_transf_22"/>
    <property type="match status" value="1"/>
</dbReference>
<comment type="pathway">
    <text evidence="2">Glycolipid biosynthesis; glycosylphosphatidylinositol-anchor biosynthesis.</text>
</comment>
<proteinExistence type="inferred from homology"/>
<feature type="transmembrane region" description="Helical" evidence="12">
    <location>
        <begin position="201"/>
        <end position="228"/>
    </location>
</feature>
<evidence type="ECO:0000256" key="4">
    <source>
        <dbReference type="ARBA" id="ARBA00022502"/>
    </source>
</evidence>
<name>A0A0L0NWY1_CANAR</name>
<evidence type="ECO:0000256" key="11">
    <source>
        <dbReference type="ARBA" id="ARBA00024708"/>
    </source>
</evidence>
<keyword evidence="6 13" id="KW-0808">Transferase</keyword>
<keyword evidence="8 12" id="KW-0256">Endoplasmic reticulum</keyword>
<evidence type="ECO:0000313" key="13">
    <source>
        <dbReference type="EMBL" id="KND98707.1"/>
    </source>
</evidence>
<evidence type="ECO:0000256" key="9">
    <source>
        <dbReference type="ARBA" id="ARBA00022989"/>
    </source>
</evidence>
<dbReference type="Proteomes" id="UP000037122">
    <property type="component" value="Unassembled WGS sequence"/>
</dbReference>
<feature type="transmembrane region" description="Helical" evidence="12">
    <location>
        <begin position="286"/>
        <end position="302"/>
    </location>
</feature>
<dbReference type="PANTHER" id="PTHR22760">
    <property type="entry name" value="GLYCOSYLTRANSFERASE"/>
    <property type="match status" value="1"/>
</dbReference>
<dbReference type="EC" id="2.4.1.-" evidence="12"/>
<evidence type="ECO:0000256" key="3">
    <source>
        <dbReference type="ARBA" id="ARBA00006065"/>
    </source>
</evidence>
<dbReference type="GO" id="GO:0000026">
    <property type="term" value="F:alpha-1,2-mannosyltransferase activity"/>
    <property type="evidence" value="ECO:0007669"/>
    <property type="project" value="TreeGrafter"/>
</dbReference>
<dbReference type="GO" id="GO:0005789">
    <property type="term" value="C:endoplasmic reticulum membrane"/>
    <property type="evidence" value="ECO:0007669"/>
    <property type="project" value="UniProtKB-SubCell"/>
</dbReference>
<organism evidence="13 14">
    <name type="scientific">Candidozyma auris</name>
    <name type="common">Yeast</name>
    <name type="synonym">Candida auris</name>
    <dbReference type="NCBI Taxonomy" id="498019"/>
    <lineage>
        <taxon>Eukaryota</taxon>
        <taxon>Fungi</taxon>
        <taxon>Dikarya</taxon>
        <taxon>Ascomycota</taxon>
        <taxon>Saccharomycotina</taxon>
        <taxon>Pichiomycetes</taxon>
        <taxon>Metschnikowiaceae</taxon>
        <taxon>Candidozyma</taxon>
    </lineage>
</organism>
<evidence type="ECO:0000256" key="10">
    <source>
        <dbReference type="ARBA" id="ARBA00023136"/>
    </source>
</evidence>
<comment type="function">
    <text evidence="11">Mannosyltransferase involved in glycosylphosphatidylinositol-anchor biosynthesis. Transfers the third mannose to Man2-GlcN-acyl-PI during GPI precursor assembly.</text>
</comment>
<dbReference type="PANTHER" id="PTHR22760:SF4">
    <property type="entry name" value="GPI MANNOSYLTRANSFERASE 3"/>
    <property type="match status" value="1"/>
</dbReference>
<dbReference type="VEuPathDB" id="FungiDB:CJI96_0005354"/>